<gene>
    <name evidence="6" type="ORF">GGQ66_004306</name>
</gene>
<dbReference type="PANTHER" id="PTHR30363">
    <property type="entry name" value="HTH-TYPE TRANSCRIPTIONAL REGULATOR SRLR-RELATED"/>
    <property type="match status" value="1"/>
</dbReference>
<proteinExistence type="predicted"/>
<keyword evidence="2" id="KW-0805">Transcription regulation</keyword>
<keyword evidence="7" id="KW-1185">Reference proteome</keyword>
<name>A0A7W6K5R6_9HYPH</name>
<dbReference type="Proteomes" id="UP000584824">
    <property type="component" value="Unassembled WGS sequence"/>
</dbReference>
<evidence type="ECO:0000256" key="2">
    <source>
        <dbReference type="ARBA" id="ARBA00023015"/>
    </source>
</evidence>
<dbReference type="GO" id="GO:0003700">
    <property type="term" value="F:DNA-binding transcription factor activity"/>
    <property type="evidence" value="ECO:0007669"/>
    <property type="project" value="InterPro"/>
</dbReference>
<evidence type="ECO:0000313" key="7">
    <source>
        <dbReference type="Proteomes" id="UP000584824"/>
    </source>
</evidence>
<evidence type="ECO:0000259" key="5">
    <source>
        <dbReference type="PROSITE" id="PS51000"/>
    </source>
</evidence>
<evidence type="ECO:0000256" key="3">
    <source>
        <dbReference type="ARBA" id="ARBA00023125"/>
    </source>
</evidence>
<dbReference type="SUPFAM" id="SSF100950">
    <property type="entry name" value="NagB/RpiA/CoA transferase-like"/>
    <property type="match status" value="1"/>
</dbReference>
<dbReference type="PROSITE" id="PS00894">
    <property type="entry name" value="HTH_DEOR_1"/>
    <property type="match status" value="1"/>
</dbReference>
<dbReference type="Pfam" id="PF00455">
    <property type="entry name" value="DeoRC"/>
    <property type="match status" value="1"/>
</dbReference>
<reference evidence="6 7" key="1">
    <citation type="submission" date="2020-08" db="EMBL/GenBank/DDBJ databases">
        <title>Genomic Encyclopedia of Type Strains, Phase IV (KMG-IV): sequencing the most valuable type-strain genomes for metagenomic binning, comparative biology and taxonomic classification.</title>
        <authorList>
            <person name="Goeker M."/>
        </authorList>
    </citation>
    <scope>NUCLEOTIDE SEQUENCE [LARGE SCALE GENOMIC DNA]</scope>
    <source>
        <strain evidence="6 7">DSM 26385</strain>
    </source>
</reference>
<evidence type="ECO:0000256" key="4">
    <source>
        <dbReference type="ARBA" id="ARBA00023163"/>
    </source>
</evidence>
<dbReference type="InterPro" id="IPR036390">
    <property type="entry name" value="WH_DNA-bd_sf"/>
</dbReference>
<dbReference type="AlphaFoldDB" id="A0A7W6K5R6"/>
<dbReference type="SUPFAM" id="SSF46785">
    <property type="entry name" value="Winged helix' DNA-binding domain"/>
    <property type="match status" value="1"/>
</dbReference>
<dbReference type="SMART" id="SM00420">
    <property type="entry name" value="HTH_DEOR"/>
    <property type="match status" value="1"/>
</dbReference>
<dbReference type="InterPro" id="IPR001034">
    <property type="entry name" value="DeoR_HTH"/>
</dbReference>
<dbReference type="Pfam" id="PF08220">
    <property type="entry name" value="HTH_DeoR"/>
    <property type="match status" value="1"/>
</dbReference>
<evidence type="ECO:0000313" key="6">
    <source>
        <dbReference type="EMBL" id="MBB4105718.1"/>
    </source>
</evidence>
<dbReference type="PROSITE" id="PS51000">
    <property type="entry name" value="HTH_DEOR_2"/>
    <property type="match status" value="1"/>
</dbReference>
<dbReference type="PANTHER" id="PTHR30363:SF4">
    <property type="entry name" value="GLYCEROL-3-PHOSPHATE REGULON REPRESSOR"/>
    <property type="match status" value="1"/>
</dbReference>
<dbReference type="PRINTS" id="PR00037">
    <property type="entry name" value="HTHLACR"/>
</dbReference>
<organism evidence="6 7">
    <name type="scientific">Allorhizobium borbori</name>
    <dbReference type="NCBI Taxonomy" id="485907"/>
    <lineage>
        <taxon>Bacteria</taxon>
        <taxon>Pseudomonadati</taxon>
        <taxon>Pseudomonadota</taxon>
        <taxon>Alphaproteobacteria</taxon>
        <taxon>Hyphomicrobiales</taxon>
        <taxon>Rhizobiaceae</taxon>
        <taxon>Rhizobium/Agrobacterium group</taxon>
        <taxon>Allorhizobium</taxon>
    </lineage>
</organism>
<evidence type="ECO:0000256" key="1">
    <source>
        <dbReference type="ARBA" id="ARBA00022491"/>
    </source>
</evidence>
<dbReference type="SMART" id="SM01134">
    <property type="entry name" value="DeoRC"/>
    <property type="match status" value="1"/>
</dbReference>
<sequence>MKKPKSVRQERILNELNQSPSLRVAELARRLAVSTETIRRDLDELTGQGLLNRTYGGAVRSLSTEPSVTERHALFVSERERIARTAVPLLKGARVLMIGSGSTTVHVARRIAVEMKNLTVLTHAFGVATVLAINPTIRVILIPGEYLAGEGATHGAHAISFLQDFHADYTILGASGLGIDGPSDALIECSAVYQTMVSQAARTIVVADHSKHDRLFPARYAQWRDINQLVTDAPATGVLAEQFRQFGVEQVVA</sequence>
<dbReference type="Gene3D" id="3.40.50.1360">
    <property type="match status" value="1"/>
</dbReference>
<dbReference type="RefSeq" id="WP_183795448.1">
    <property type="nucleotide sequence ID" value="NZ_JACIDU010000028.1"/>
</dbReference>
<keyword evidence="3" id="KW-0238">DNA-binding</keyword>
<dbReference type="EMBL" id="JACIDU010000028">
    <property type="protein sequence ID" value="MBB4105718.1"/>
    <property type="molecule type" value="Genomic_DNA"/>
</dbReference>
<dbReference type="GO" id="GO:0003677">
    <property type="term" value="F:DNA binding"/>
    <property type="evidence" value="ECO:0007669"/>
    <property type="project" value="UniProtKB-KW"/>
</dbReference>
<dbReference type="InterPro" id="IPR037171">
    <property type="entry name" value="NagB/RpiA_transferase-like"/>
</dbReference>
<dbReference type="InterPro" id="IPR050313">
    <property type="entry name" value="Carb_Metab_HTH_regulators"/>
</dbReference>
<keyword evidence="4" id="KW-0804">Transcription</keyword>
<keyword evidence="1" id="KW-0678">Repressor</keyword>
<dbReference type="Gene3D" id="1.10.10.10">
    <property type="entry name" value="Winged helix-like DNA-binding domain superfamily/Winged helix DNA-binding domain"/>
    <property type="match status" value="1"/>
</dbReference>
<dbReference type="InterPro" id="IPR018356">
    <property type="entry name" value="Tscrpt_reg_HTH_DeoR_CS"/>
</dbReference>
<comment type="caution">
    <text evidence="6">The sequence shown here is derived from an EMBL/GenBank/DDBJ whole genome shotgun (WGS) entry which is preliminary data.</text>
</comment>
<dbReference type="InterPro" id="IPR036388">
    <property type="entry name" value="WH-like_DNA-bd_sf"/>
</dbReference>
<protein>
    <submittedName>
        <fullName evidence="6">DeoR/GlpR family transcriptional regulator of sugar metabolism</fullName>
    </submittedName>
</protein>
<dbReference type="InterPro" id="IPR014036">
    <property type="entry name" value="DeoR-like_C"/>
</dbReference>
<accession>A0A7W6K5R6</accession>
<feature type="domain" description="HTH deoR-type" evidence="5">
    <location>
        <begin position="5"/>
        <end position="60"/>
    </location>
</feature>